<evidence type="ECO:0000313" key="12">
    <source>
        <dbReference type="Proteomes" id="UP000007879"/>
    </source>
</evidence>
<keyword evidence="6" id="KW-0862">Zinc</keyword>
<dbReference type="PRINTS" id="PR00011">
    <property type="entry name" value="EGFLAMININ"/>
</dbReference>
<keyword evidence="9" id="KW-0812">Transmembrane</keyword>
<feature type="domain" description="MYND-type" evidence="10">
    <location>
        <begin position="1691"/>
        <end position="1727"/>
    </location>
</feature>
<dbReference type="CDD" id="cd00055">
    <property type="entry name" value="EGF_Lam"/>
    <property type="match status" value="2"/>
</dbReference>
<keyword evidence="9" id="KW-1133">Transmembrane helix</keyword>
<dbReference type="PROSITE" id="PS00022">
    <property type="entry name" value="EGF_1"/>
    <property type="match status" value="1"/>
</dbReference>
<name>A0AAN0J3J9_AMPQE</name>
<evidence type="ECO:0000313" key="11">
    <source>
        <dbReference type="EnsemblMetazoa" id="XP_019851302.1"/>
    </source>
</evidence>
<dbReference type="InterPro" id="IPR002049">
    <property type="entry name" value="LE_dom"/>
</dbReference>
<evidence type="ECO:0000256" key="4">
    <source>
        <dbReference type="ARBA" id="ARBA00022737"/>
    </source>
</evidence>
<evidence type="ECO:0000256" key="5">
    <source>
        <dbReference type="ARBA" id="ARBA00022771"/>
    </source>
</evidence>
<dbReference type="PANTHER" id="PTHR24043">
    <property type="entry name" value="SCAVENGER RECEPTOR CLASS F"/>
    <property type="match status" value="1"/>
</dbReference>
<sequence length="1803" mass="199862">MSYSPLNLRMFIYMYIMLLGNELIFKTSTHVAEAADLTSVHPTSSPYAGGTTFHVNGTGFLNIPEPRCQLTLSSLLAITFDVNTIINNTYMTCVVPAVSSEQISSIKENGNNTMLLSVKGAAGHINITMFDLGTINVTSIQPNWGYRTESTIVNLYGNGFVNTTSITCNIGTTSFPGVYYNTSRIQCELPPQSMTYQVILDVYLNGQTVSRLSTLDYNITNLFTYFATPPHPVSSSYEPSYSSIILTFDREVEIGGEELNSTSISNSINCNLIFTSSSVESLGDRAKCDWLNTLQRGIEIKLGINNTINPGSVLGLIHNSLRTRYVAFSKHSQGNVTVQSNRVDLLPVAIIEHPQTIPTCGNITLHASSSLYPGPAPMLYEWNITSTDTIGSGSEDELESLYSIQDALPKGFTEQATITLSSSLFTDYTDYTFTLTVQNYLGHKDTKNITLTKDPTTDPNTPLITVIGGREKRIAPNKELLIETMLVNYCMILNSSLYYQWLLQTENMSFVPLTGFTSRHVTFKSPLILLPPHTLREQDHYLLTISVTSGTLTTNITSNVTLILSRESAKIDSSVIQGGNVVLYDVKDNIPLRLDINPSLGQTAHENEVIWSCRNEMNNGTCGGTGIFHQHSSFQNYIPGLLLSAGSYEITASFYSQSIQYNTSQKIIISNINNDSNVTLVYLMGSSTPVATHRTTAIRGRVRSVGSGSVTWNCIRTAGYAYINISDTLGPNKTSIRITSYLESISEENHALLSSSEHKGFSNPVALVIPGGALLPNNKYKFRLSSFKESGEDEGGRYAEVDVYTGSPPSSGQLLVEPLNGGSALITLYTIRAIHWTDEHDDMPLKYRYGYSLSHNISEITWMTPITGRDHISSILPTPAHDNSSLLVAMEVFDTKGSVNMAWKSISISQPDTVLDLTGLMENIQRLSLLEKRWIEGLASLTVLLSSVSNATGNMVAGGEDSVRYFKISSIDLALNLLSTQLPHHKAFTSIVLNILKLSLSPGIQLPMDTVASLLKGMETIVTSYTASSGVFLDNGVSRQEAELILSIYNQLGESHRTNEINYDQYRIISNQIDSSYQAISDTIGYGLCQQLEAQDEAISLTSPYFGVLKVYYSIPPWGFNIACDDGEVNCPVFTSSVTFGEKVFKEYVQRYCTTLSSLGNLTSCEGVCMISRQAVLNSHWNGNPFSNHIKSQPVRIDVFSKEGVTDSLMTNVSVLLSLYYPISDSGAIECVYWNNVTEQWAQCINTTVVSSTVVECSCELSNEIAVIDKCPSGYYGRRCNELCPQGLWGYECSQFCRCNQRGTCSQVNGDCDCEPGWAGDSCQTKCEPPHWGKGCLEDCLCENGLCDFINGSCDCYDGWVGATCNESCSDGFFGKYCSQNCTCRSPEECSPITGYCTCQAGYTGSTCYNICPEGSYGFNCSISCNCSVNGTSSCDNVNGTCYCLDEWTGDDCDEPIFSPVSTTAPEGIQIWWILLPVLLILSIVVIAVVLAVILVLKNKSNKRKLKIQPIDPSAAPVEDTDIEGDENSLTITRSKSLVRVIRRKQLQSETGEVGQFKEPEKIGSKLRWQIIKLIPVEKPKKSETQKEDDDSTSENELQLCLEESDEFEEEIYLKGVYLEPTSTLKDLRNNFIDSNQLETSDVYFQFLNSDTPGDLVQIDNEEEIKLERFEEREKTLYIQAIDKNAIILELCVCGKFAELECTDCRGKGYCSETCQTDDWPDHVRTCRVMSARRKEERRQRKQSRREKRIEKLQRTGFTPNPDICRCGKLSEYECSSCGMQGYCSYECQIKDWKYHKLLCTQR</sequence>
<accession>A0AAN0J3J9</accession>
<evidence type="ECO:0000256" key="6">
    <source>
        <dbReference type="ARBA" id="ARBA00022833"/>
    </source>
</evidence>
<dbReference type="InterPro" id="IPR013783">
    <property type="entry name" value="Ig-like_fold"/>
</dbReference>
<keyword evidence="9" id="KW-0472">Membrane</keyword>
<dbReference type="GO" id="GO:0008270">
    <property type="term" value="F:zinc ion binding"/>
    <property type="evidence" value="ECO:0007669"/>
    <property type="project" value="UniProtKB-KW"/>
</dbReference>
<evidence type="ECO:0000259" key="10">
    <source>
        <dbReference type="PROSITE" id="PS50865"/>
    </source>
</evidence>
<dbReference type="SMART" id="SM00181">
    <property type="entry name" value="EGF"/>
    <property type="match status" value="4"/>
</dbReference>
<evidence type="ECO:0000256" key="8">
    <source>
        <dbReference type="PROSITE-ProRule" id="PRU00134"/>
    </source>
</evidence>
<dbReference type="PANTHER" id="PTHR24043:SF8">
    <property type="entry name" value="EGF-LIKE DOMAIN-CONTAINING PROTEIN"/>
    <property type="match status" value="1"/>
</dbReference>
<feature type="domain" description="MYND-type" evidence="10">
    <location>
        <begin position="1767"/>
        <end position="1800"/>
    </location>
</feature>
<keyword evidence="7" id="KW-1015">Disulfide bond</keyword>
<dbReference type="Pfam" id="PF01833">
    <property type="entry name" value="TIG"/>
    <property type="match status" value="2"/>
</dbReference>
<keyword evidence="5 8" id="KW-0863">Zinc-finger</keyword>
<dbReference type="RefSeq" id="XP_019851302.1">
    <property type="nucleotide sequence ID" value="XM_019995743.1"/>
</dbReference>
<reference evidence="11" key="2">
    <citation type="submission" date="2024-06" db="UniProtKB">
        <authorList>
            <consortium name="EnsemblMetazoa"/>
        </authorList>
    </citation>
    <scope>IDENTIFICATION</scope>
</reference>
<dbReference type="Pfam" id="PF01753">
    <property type="entry name" value="zf-MYND"/>
    <property type="match status" value="2"/>
</dbReference>
<keyword evidence="1" id="KW-0245">EGF-like domain</keyword>
<dbReference type="KEGG" id="aqu:109581544"/>
<keyword evidence="12" id="KW-1185">Reference proteome</keyword>
<keyword evidence="2" id="KW-0479">Metal-binding</keyword>
<dbReference type="SUPFAM" id="SSF81296">
    <property type="entry name" value="E set domains"/>
    <property type="match status" value="2"/>
</dbReference>
<dbReference type="InterPro" id="IPR042635">
    <property type="entry name" value="MEGF10/SREC1/2-like"/>
</dbReference>
<reference evidence="12" key="1">
    <citation type="journal article" date="2010" name="Nature">
        <title>The Amphimedon queenslandica genome and the evolution of animal complexity.</title>
        <authorList>
            <person name="Srivastava M."/>
            <person name="Simakov O."/>
            <person name="Chapman J."/>
            <person name="Fahey B."/>
            <person name="Gauthier M.E."/>
            <person name="Mitros T."/>
            <person name="Richards G.S."/>
            <person name="Conaco C."/>
            <person name="Dacre M."/>
            <person name="Hellsten U."/>
            <person name="Larroux C."/>
            <person name="Putnam N.H."/>
            <person name="Stanke M."/>
            <person name="Adamska M."/>
            <person name="Darling A."/>
            <person name="Degnan S.M."/>
            <person name="Oakley T.H."/>
            <person name="Plachetzki D.C."/>
            <person name="Zhai Y."/>
            <person name="Adamski M."/>
            <person name="Calcino A."/>
            <person name="Cummins S.F."/>
            <person name="Goodstein D.M."/>
            <person name="Harris C."/>
            <person name="Jackson D.J."/>
            <person name="Leys S.P."/>
            <person name="Shu S."/>
            <person name="Woodcroft B.J."/>
            <person name="Vervoort M."/>
            <person name="Kosik K.S."/>
            <person name="Manning G."/>
            <person name="Degnan B.M."/>
            <person name="Rokhsar D.S."/>
        </authorList>
    </citation>
    <scope>NUCLEOTIDE SEQUENCE [LARGE SCALE GENOMIC DNA]</scope>
</reference>
<dbReference type="InterPro" id="IPR014756">
    <property type="entry name" value="Ig_E-set"/>
</dbReference>
<dbReference type="InterPro" id="IPR002909">
    <property type="entry name" value="IPT_dom"/>
</dbReference>
<dbReference type="InterPro" id="IPR000742">
    <property type="entry name" value="EGF"/>
</dbReference>
<keyword evidence="3" id="KW-0732">Signal</keyword>
<dbReference type="Gene3D" id="2.60.40.10">
    <property type="entry name" value="Immunoglobulins"/>
    <property type="match status" value="3"/>
</dbReference>
<dbReference type="GeneID" id="109581544"/>
<organism evidence="11 12">
    <name type="scientific">Amphimedon queenslandica</name>
    <name type="common">Sponge</name>
    <dbReference type="NCBI Taxonomy" id="400682"/>
    <lineage>
        <taxon>Eukaryota</taxon>
        <taxon>Metazoa</taxon>
        <taxon>Porifera</taxon>
        <taxon>Demospongiae</taxon>
        <taxon>Heteroscleromorpha</taxon>
        <taxon>Haplosclerida</taxon>
        <taxon>Niphatidae</taxon>
        <taxon>Amphimedon</taxon>
    </lineage>
</organism>
<dbReference type="SUPFAM" id="SSF144232">
    <property type="entry name" value="HIT/MYND zinc finger-like"/>
    <property type="match status" value="2"/>
</dbReference>
<proteinExistence type="predicted"/>
<evidence type="ECO:0000256" key="2">
    <source>
        <dbReference type="ARBA" id="ARBA00022723"/>
    </source>
</evidence>
<dbReference type="FunFam" id="2.170.300.10:FF:000041">
    <property type="entry name" value="Tyrosine protein kinase receptor tie-1, putative"/>
    <property type="match status" value="1"/>
</dbReference>
<evidence type="ECO:0000256" key="3">
    <source>
        <dbReference type="ARBA" id="ARBA00022729"/>
    </source>
</evidence>
<dbReference type="Proteomes" id="UP000007879">
    <property type="component" value="Unassembled WGS sequence"/>
</dbReference>
<feature type="transmembrane region" description="Helical" evidence="9">
    <location>
        <begin position="1471"/>
        <end position="1497"/>
    </location>
</feature>
<dbReference type="Gene3D" id="6.10.140.2220">
    <property type="match status" value="2"/>
</dbReference>
<keyword evidence="4" id="KW-0677">Repeat</keyword>
<dbReference type="CDD" id="cd00102">
    <property type="entry name" value="IPT"/>
    <property type="match status" value="1"/>
</dbReference>
<evidence type="ECO:0000256" key="1">
    <source>
        <dbReference type="ARBA" id="ARBA00022536"/>
    </source>
</evidence>
<protein>
    <recommendedName>
        <fullName evidence="10">MYND-type domain-containing protein</fullName>
    </recommendedName>
</protein>
<dbReference type="InterPro" id="IPR002893">
    <property type="entry name" value="Znf_MYND"/>
</dbReference>
<dbReference type="SMART" id="SM00180">
    <property type="entry name" value="EGF_Lam"/>
    <property type="match status" value="4"/>
</dbReference>
<dbReference type="GO" id="GO:0005044">
    <property type="term" value="F:scavenger receptor activity"/>
    <property type="evidence" value="ECO:0007669"/>
    <property type="project" value="InterPro"/>
</dbReference>
<dbReference type="EnsemblMetazoa" id="XM_019995743.1">
    <property type="protein sequence ID" value="XP_019851302.1"/>
    <property type="gene ID" value="LOC109581544"/>
</dbReference>
<evidence type="ECO:0000256" key="9">
    <source>
        <dbReference type="SAM" id="Phobius"/>
    </source>
</evidence>
<dbReference type="Gene3D" id="2.170.300.10">
    <property type="entry name" value="Tie2 ligand-binding domain superfamily"/>
    <property type="match status" value="1"/>
</dbReference>
<dbReference type="PROSITE" id="PS50865">
    <property type="entry name" value="ZF_MYND_2"/>
    <property type="match status" value="2"/>
</dbReference>
<evidence type="ECO:0000256" key="7">
    <source>
        <dbReference type="ARBA" id="ARBA00023157"/>
    </source>
</evidence>